<dbReference type="eggNOG" id="COG1253">
    <property type="taxonomic scope" value="Bacteria"/>
</dbReference>
<evidence type="ECO:0000256" key="1">
    <source>
        <dbReference type="ARBA" id="ARBA00004651"/>
    </source>
</evidence>
<dbReference type="PROSITE" id="PS50914">
    <property type="entry name" value="BON"/>
    <property type="match status" value="2"/>
</dbReference>
<dbReference type="Pfam" id="PF04972">
    <property type="entry name" value="BON"/>
    <property type="match status" value="2"/>
</dbReference>
<dbReference type="SMART" id="SM01091">
    <property type="entry name" value="CorC_HlyC"/>
    <property type="match status" value="1"/>
</dbReference>
<evidence type="ECO:0000256" key="2">
    <source>
        <dbReference type="ARBA" id="ARBA00006337"/>
    </source>
</evidence>
<gene>
    <name evidence="9" type="ordered locus">Tter_2437</name>
</gene>
<dbReference type="SMART" id="SM00116">
    <property type="entry name" value="CBS"/>
    <property type="match status" value="2"/>
</dbReference>
<dbReference type="InterPro" id="IPR046342">
    <property type="entry name" value="CBS_dom_sf"/>
</dbReference>
<dbReference type="InterPro" id="IPR011033">
    <property type="entry name" value="PRC_barrel-like_sf"/>
</dbReference>
<keyword evidence="10" id="KW-1185">Reference proteome</keyword>
<dbReference type="InterPro" id="IPR016169">
    <property type="entry name" value="FAD-bd_PCMH_sub2"/>
</dbReference>
<dbReference type="AlphaFoldDB" id="D1CHW0"/>
<dbReference type="Pfam" id="PF03471">
    <property type="entry name" value="CorC_HlyC"/>
    <property type="match status" value="1"/>
</dbReference>
<reference evidence="10" key="1">
    <citation type="journal article" date="2010" name="Stand. Genomic Sci.">
        <title>Complete genome sequence of 'Thermobaculum terrenum' type strain (YNP1).</title>
        <authorList>
            <person name="Kiss H."/>
            <person name="Cleland D."/>
            <person name="Lapidus A."/>
            <person name="Lucas S."/>
            <person name="Glavina Del Rio T."/>
            <person name="Nolan M."/>
            <person name="Tice H."/>
            <person name="Han C."/>
            <person name="Goodwin L."/>
            <person name="Pitluck S."/>
            <person name="Liolios K."/>
            <person name="Ivanova N."/>
            <person name="Mavromatis K."/>
            <person name="Ovchinnikova G."/>
            <person name="Pati A."/>
            <person name="Chen A."/>
            <person name="Palaniappan K."/>
            <person name="Land M."/>
            <person name="Hauser L."/>
            <person name="Chang Y."/>
            <person name="Jeffries C."/>
            <person name="Lu M."/>
            <person name="Brettin T."/>
            <person name="Detter J."/>
            <person name="Goker M."/>
            <person name="Tindall B."/>
            <person name="Beck B."/>
            <person name="McDermott T."/>
            <person name="Woyke T."/>
            <person name="Bristow J."/>
            <person name="Eisen J."/>
            <person name="Markowitz V."/>
            <person name="Hugenholtz P."/>
            <person name="Kyrpides N."/>
            <person name="Klenk H."/>
            <person name="Cheng J."/>
        </authorList>
    </citation>
    <scope>NUCLEOTIDE SEQUENCE [LARGE SCALE GENOMIC DNA]</scope>
    <source>
        <strain evidence="10">ATCC BAA-798 / YNP1</strain>
    </source>
</reference>
<evidence type="ECO:0000256" key="6">
    <source>
        <dbReference type="PROSITE-ProRule" id="PRU00703"/>
    </source>
</evidence>
<dbReference type="InterPro" id="IPR000644">
    <property type="entry name" value="CBS_dom"/>
</dbReference>
<dbReference type="HOGENOM" id="CLU_435406_0_0_0"/>
<dbReference type="GO" id="GO:0005886">
    <property type="term" value="C:plasma membrane"/>
    <property type="evidence" value="ECO:0007669"/>
    <property type="project" value="UniProtKB-SubCell"/>
</dbReference>
<keyword evidence="3" id="KW-1003">Cell membrane</keyword>
<comment type="similarity">
    <text evidence="2">Belongs to the UPF0053 family.</text>
</comment>
<dbReference type="PANTHER" id="PTHR22777:SF32">
    <property type="entry name" value="UPF0053 INNER MEMBRANE PROTEIN YFJD"/>
    <property type="match status" value="1"/>
</dbReference>
<protein>
    <submittedName>
        <fullName evidence="9">CBS domain containing protein</fullName>
    </submittedName>
</protein>
<evidence type="ECO:0000256" key="4">
    <source>
        <dbReference type="ARBA" id="ARBA00022737"/>
    </source>
</evidence>
<comment type="subcellular location">
    <subcellularLocation>
        <location evidence="1">Cell membrane</location>
        <topology evidence="1">Multi-pass membrane protein</topology>
    </subcellularLocation>
</comment>
<dbReference type="KEGG" id="ttr:Tter_2437"/>
<dbReference type="Proteomes" id="UP000000323">
    <property type="component" value="Chromosome 2"/>
</dbReference>
<dbReference type="SUPFAM" id="SSF54631">
    <property type="entry name" value="CBS-domain pair"/>
    <property type="match status" value="1"/>
</dbReference>
<dbReference type="InterPro" id="IPR005170">
    <property type="entry name" value="Transptr-assoc_dom"/>
</dbReference>
<dbReference type="Pfam" id="PF00571">
    <property type="entry name" value="CBS"/>
    <property type="match status" value="2"/>
</dbReference>
<feature type="domain" description="BON" evidence="7">
    <location>
        <begin position="558"/>
        <end position="626"/>
    </location>
</feature>
<dbReference type="PANTHER" id="PTHR22777">
    <property type="entry name" value="HEMOLYSIN-RELATED"/>
    <property type="match status" value="1"/>
</dbReference>
<sequence length="628" mass="69569">MLDRLRRWLVYRLLTTLPPRSRTEVLWALQAAARGRAIPRRELDWLISALTLGELRLRNAMVPRVDVVAVEESSSLQEVAEKMLTHGRRRLVVYRESIDDPRGVVHALDVLGALVRGEEARAGDLARGCPMLPESLPLPEVIEVMRTQRSQLVMAVDERGGLAGIATQEDVLEQLTGPLPDEYSREDERLVRVVRPGVAIVRASTGIADVERALGIKMPHEDFVSLGGLVYERLGRVPREGDVLELPGVRIEVLAMEGARIRELRVEVPSLAGSRYPQPPQGDRRRLELRIGRDVVCGADTIGALSKVVVDPVAGKISQLVVRGRDDVERLVPIDLVEREEEGYIFLREECSSRKLSTYDPRAYVGVAGGWSSERTAYSQEEAVYSLEGVPQELGHRPTANHGTAFTGVEITRRTVVRCDGGTVGRVDLVLFDRSFGGATHVVVRRGLAGMLAPRDIIVPLSWATRITPEEIELGVSCDEVELLPEYRPDVEILGEVYQALREDPRFEGVDFYAVHVEVDEGIVRLRGHVRTRELRQAAEELAWRVRGVLGVDNGLFADEEITQEVAKAIEGDSRVTVRDLKVTSLLGAVELEGVVSSDAEREVVAEIARRVPGVQGVNNLLRVEPKS</sequence>
<dbReference type="Gene3D" id="3.10.580.10">
    <property type="entry name" value="CBS-domain"/>
    <property type="match status" value="1"/>
</dbReference>
<proteinExistence type="inferred from homology"/>
<keyword evidence="5 6" id="KW-0129">CBS domain</keyword>
<dbReference type="InterPro" id="IPR036318">
    <property type="entry name" value="FAD-bd_PCMH-like_sf"/>
</dbReference>
<dbReference type="InterPro" id="IPR044751">
    <property type="entry name" value="Ion_transp-like_CBS"/>
</dbReference>
<feature type="domain" description="CBS" evidence="8">
    <location>
        <begin position="125"/>
        <end position="182"/>
    </location>
</feature>
<dbReference type="GO" id="GO:0050660">
    <property type="term" value="F:flavin adenine dinucleotide binding"/>
    <property type="evidence" value="ECO:0007669"/>
    <property type="project" value="InterPro"/>
</dbReference>
<dbReference type="CDD" id="cd04590">
    <property type="entry name" value="CBS_pair_CorC_HlyC_assoc"/>
    <property type="match status" value="1"/>
</dbReference>
<evidence type="ECO:0000256" key="3">
    <source>
        <dbReference type="ARBA" id="ARBA00022475"/>
    </source>
</evidence>
<dbReference type="eggNOG" id="COG2823">
    <property type="taxonomic scope" value="Bacteria"/>
</dbReference>
<feature type="domain" description="BON" evidence="7">
    <location>
        <begin position="489"/>
        <end position="560"/>
    </location>
</feature>
<dbReference type="InterPro" id="IPR007055">
    <property type="entry name" value="BON_dom"/>
</dbReference>
<feature type="domain" description="CBS" evidence="8">
    <location>
        <begin position="61"/>
        <end position="120"/>
    </location>
</feature>
<evidence type="ECO:0000256" key="5">
    <source>
        <dbReference type="ARBA" id="ARBA00023122"/>
    </source>
</evidence>
<dbReference type="Gene3D" id="3.30.1340.30">
    <property type="match status" value="2"/>
</dbReference>
<dbReference type="Gene3D" id="3.30.465.10">
    <property type="match status" value="1"/>
</dbReference>
<dbReference type="SUPFAM" id="SSF50346">
    <property type="entry name" value="PRC-barrel domain"/>
    <property type="match status" value="1"/>
</dbReference>
<accession>D1CHW0</accession>
<evidence type="ECO:0000259" key="8">
    <source>
        <dbReference type="PROSITE" id="PS51371"/>
    </source>
</evidence>
<dbReference type="OrthoDB" id="9797674at2"/>
<name>D1CHW0_THET1</name>
<evidence type="ECO:0000313" key="9">
    <source>
        <dbReference type="EMBL" id="ACZ43331.1"/>
    </source>
</evidence>
<dbReference type="PROSITE" id="PS51371">
    <property type="entry name" value="CBS"/>
    <property type="match status" value="2"/>
</dbReference>
<evidence type="ECO:0000313" key="10">
    <source>
        <dbReference type="Proteomes" id="UP000000323"/>
    </source>
</evidence>
<keyword evidence="4" id="KW-0677">Repeat</keyword>
<keyword evidence="3" id="KW-0472">Membrane</keyword>
<evidence type="ECO:0000259" key="7">
    <source>
        <dbReference type="PROSITE" id="PS50914"/>
    </source>
</evidence>
<dbReference type="EMBL" id="CP001826">
    <property type="protein sequence ID" value="ACZ43331.1"/>
    <property type="molecule type" value="Genomic_DNA"/>
</dbReference>
<dbReference type="SUPFAM" id="SSF56176">
    <property type="entry name" value="FAD-binding/transporter-associated domain-like"/>
    <property type="match status" value="1"/>
</dbReference>
<organism evidence="9 10">
    <name type="scientific">Thermobaculum terrenum (strain ATCC BAA-798 / CCMEE 7001 / YNP1)</name>
    <dbReference type="NCBI Taxonomy" id="525904"/>
    <lineage>
        <taxon>Bacteria</taxon>
        <taxon>Bacillati</taxon>
        <taxon>Chloroflexota</taxon>
        <taxon>Chloroflexia</taxon>
        <taxon>Candidatus Thermobaculales</taxon>
        <taxon>Candidatus Thermobaculaceae</taxon>
        <taxon>Thermobaculum</taxon>
    </lineage>
</organism>
<dbReference type="STRING" id="525904.Tter_2437"/>